<feature type="transmembrane region" description="Helical" evidence="1">
    <location>
        <begin position="261"/>
        <end position="282"/>
    </location>
</feature>
<organism evidence="2 3">
    <name type="scientific">Symbiodinium pilosum</name>
    <name type="common">Dinoflagellate</name>
    <dbReference type="NCBI Taxonomy" id="2952"/>
    <lineage>
        <taxon>Eukaryota</taxon>
        <taxon>Sar</taxon>
        <taxon>Alveolata</taxon>
        <taxon>Dinophyceae</taxon>
        <taxon>Suessiales</taxon>
        <taxon>Symbiodiniaceae</taxon>
        <taxon>Symbiodinium</taxon>
    </lineage>
</organism>
<dbReference type="Proteomes" id="UP000649617">
    <property type="component" value="Unassembled WGS sequence"/>
</dbReference>
<comment type="caution">
    <text evidence="2">The sequence shown here is derived from an EMBL/GenBank/DDBJ whole genome shotgun (WGS) entry which is preliminary data.</text>
</comment>
<keyword evidence="1" id="KW-1133">Transmembrane helix</keyword>
<gene>
    <name evidence="2" type="primary">CBP3</name>
    <name evidence="2" type="ORF">SPIL2461_LOCUS13836</name>
</gene>
<sequence>MAEAPKKLVSLENFTQWTKDCGVKCIQKQYDEMAKSAMQNGRTLQAEMQAQGFKDFHAFQKSCPRFRKGCWPIELAELGSGYVLYFQFLGFLMCIFFVHLCLQAPVMAVYAEGSNLADWYWNDDWTKAYSNDPAACACIGNSAGYAATCGAWDLNDCPESSNCSFDNPGLWVCQSWCYTSKSCPRIDSVDASVRNAYISDGGNTLVKAYSACTQNSTLLEKCNGYPNVEYAGNDTATNQAVWIGTWWLSPGNTGPDEATSALIPTMYTVCLIALCVLVVMAYSSQVLTDYKVDAGTISPNDFAIMVKGLPSTATEEEAIMEFFKEHAVKGKTDTEIVKVVIGWDIEEFRANIQQLKELKKKLDEKDSADPEVKTIKAEMVQITTALKSAGTKDAKLRSSGVVVVVFRHQSDMRACLKKPGWHD</sequence>
<dbReference type="InterPro" id="IPR012677">
    <property type="entry name" value="Nucleotide-bd_a/b_plait_sf"/>
</dbReference>
<feature type="transmembrane region" description="Helical" evidence="1">
    <location>
        <begin position="82"/>
        <end position="102"/>
    </location>
</feature>
<proteinExistence type="predicted"/>
<dbReference type="Gene3D" id="3.30.70.330">
    <property type="match status" value="1"/>
</dbReference>
<accession>A0A812TLF2</accession>
<evidence type="ECO:0000313" key="2">
    <source>
        <dbReference type="EMBL" id="CAE7526662.1"/>
    </source>
</evidence>
<reference evidence="2" key="1">
    <citation type="submission" date="2021-02" db="EMBL/GenBank/DDBJ databases">
        <authorList>
            <person name="Dougan E. K."/>
            <person name="Rhodes N."/>
            <person name="Thang M."/>
            <person name="Chan C."/>
        </authorList>
    </citation>
    <scope>NUCLEOTIDE SEQUENCE</scope>
</reference>
<protein>
    <submittedName>
        <fullName evidence="2">CBP3 protein</fullName>
    </submittedName>
</protein>
<evidence type="ECO:0000313" key="3">
    <source>
        <dbReference type="Proteomes" id="UP000649617"/>
    </source>
</evidence>
<keyword evidence="1" id="KW-0472">Membrane</keyword>
<keyword evidence="3" id="KW-1185">Reference proteome</keyword>
<name>A0A812TLF2_SYMPI</name>
<dbReference type="EMBL" id="CAJNIZ010030890">
    <property type="protein sequence ID" value="CAE7526662.1"/>
    <property type="molecule type" value="Genomic_DNA"/>
</dbReference>
<keyword evidence="1" id="KW-0812">Transmembrane</keyword>
<dbReference type="AlphaFoldDB" id="A0A812TLF2"/>
<evidence type="ECO:0000256" key="1">
    <source>
        <dbReference type="SAM" id="Phobius"/>
    </source>
</evidence>
<dbReference type="OrthoDB" id="197892at2759"/>